<keyword evidence="1" id="KW-1133">Transmembrane helix</keyword>
<evidence type="ECO:0000313" key="3">
    <source>
        <dbReference type="Proteomes" id="UP001299068"/>
    </source>
</evidence>
<dbReference type="RefSeq" id="WP_221862631.1">
    <property type="nucleotide sequence ID" value="NZ_JAIKTU010000032.1"/>
</dbReference>
<dbReference type="EMBL" id="JAIKTU010000032">
    <property type="protein sequence ID" value="MBY0757469.1"/>
    <property type="molecule type" value="Genomic_DNA"/>
</dbReference>
<evidence type="ECO:0000256" key="1">
    <source>
        <dbReference type="SAM" id="Phobius"/>
    </source>
</evidence>
<dbReference type="Proteomes" id="UP001299068">
    <property type="component" value="Unassembled WGS sequence"/>
</dbReference>
<keyword evidence="1" id="KW-0472">Membrane</keyword>
<organism evidence="2 3">
    <name type="scientific">Clostridium sardiniense</name>
    <name type="common">Clostridium absonum</name>
    <dbReference type="NCBI Taxonomy" id="29369"/>
    <lineage>
        <taxon>Bacteria</taxon>
        <taxon>Bacillati</taxon>
        <taxon>Bacillota</taxon>
        <taxon>Clostridia</taxon>
        <taxon>Eubacteriales</taxon>
        <taxon>Clostridiaceae</taxon>
        <taxon>Clostridium</taxon>
    </lineage>
</organism>
<evidence type="ECO:0008006" key="4">
    <source>
        <dbReference type="Google" id="ProtNLM"/>
    </source>
</evidence>
<comment type="caution">
    <text evidence="2">The sequence shown here is derived from an EMBL/GenBank/DDBJ whole genome shotgun (WGS) entry which is preliminary data.</text>
</comment>
<evidence type="ECO:0000313" key="2">
    <source>
        <dbReference type="EMBL" id="MBY0757469.1"/>
    </source>
</evidence>
<reference evidence="2 3" key="1">
    <citation type="journal article" date="2021" name="Cell Host Microbe">
        <title>in vivo commensal control of Clostridioides difficile virulence.</title>
        <authorList>
            <person name="Girinathan B.P."/>
            <person name="Dibenedetto N."/>
            <person name="Worley J.N."/>
            <person name="Peltier J."/>
            <person name="Arrieta-Ortiz M.L."/>
            <person name="Rupa Christinal Immanuel S."/>
            <person name="Lavin R."/>
            <person name="Delaney M.L."/>
            <person name="Cummins C."/>
            <person name="Hoffmann M."/>
            <person name="Luo Y."/>
            <person name="Gonzalez-Escalona N."/>
            <person name="Allard M."/>
            <person name="Onderdonk A.B."/>
            <person name="Gerber G.K."/>
            <person name="Sonenshein A.L."/>
            <person name="Baliga N."/>
            <person name="Dupuy B."/>
            <person name="Bry L."/>
        </authorList>
    </citation>
    <scope>NUCLEOTIDE SEQUENCE [LARGE SCALE GENOMIC DNA]</scope>
    <source>
        <strain evidence="2 3">DSM 599</strain>
    </source>
</reference>
<gene>
    <name evidence="2" type="ORF">K5V21_18885</name>
</gene>
<proteinExistence type="predicted"/>
<name>A0ABS7L318_CLOSR</name>
<keyword evidence="3" id="KW-1185">Reference proteome</keyword>
<protein>
    <recommendedName>
        <fullName evidence="4">Transporter</fullName>
    </recommendedName>
</protein>
<sequence length="96" mass="11014">MEIRKRNRRVINSLHGKKIKPPYMGIIILIIMLANFLLTYIGVIFTSSKLSIVCIGVLGILFEIFLGVEFVSDKKTSVLKTIFEALKEVFKNKEKR</sequence>
<keyword evidence="1" id="KW-0812">Transmembrane</keyword>
<accession>A0ABS7L318</accession>
<feature type="transmembrane region" description="Helical" evidence="1">
    <location>
        <begin position="50"/>
        <end position="71"/>
    </location>
</feature>
<feature type="transmembrane region" description="Helical" evidence="1">
    <location>
        <begin position="21"/>
        <end position="44"/>
    </location>
</feature>